<evidence type="ECO:0000313" key="5">
    <source>
        <dbReference type="EMBL" id="BCJ46763.1"/>
    </source>
</evidence>
<accession>A0ABM7M556</accession>
<dbReference type="Pfam" id="PF13377">
    <property type="entry name" value="Peripla_BP_3"/>
    <property type="match status" value="1"/>
</dbReference>
<evidence type="ECO:0000256" key="1">
    <source>
        <dbReference type="ARBA" id="ARBA00023015"/>
    </source>
</evidence>
<organism evidence="5 6">
    <name type="scientific">Actinoplanes ianthinogenes</name>
    <dbReference type="NCBI Taxonomy" id="122358"/>
    <lineage>
        <taxon>Bacteria</taxon>
        <taxon>Bacillati</taxon>
        <taxon>Actinomycetota</taxon>
        <taxon>Actinomycetes</taxon>
        <taxon>Micromonosporales</taxon>
        <taxon>Micromonosporaceae</taxon>
        <taxon>Actinoplanes</taxon>
    </lineage>
</organism>
<name>A0ABM7M556_9ACTN</name>
<protein>
    <recommendedName>
        <fullName evidence="4">Transcriptional regulator LacI/GalR-like sensor domain-containing protein</fullName>
    </recommendedName>
</protein>
<keyword evidence="2" id="KW-0238">DNA-binding</keyword>
<evidence type="ECO:0000313" key="6">
    <source>
        <dbReference type="Proteomes" id="UP000676967"/>
    </source>
</evidence>
<dbReference type="SUPFAM" id="SSF53822">
    <property type="entry name" value="Periplasmic binding protein-like I"/>
    <property type="match status" value="1"/>
</dbReference>
<keyword evidence="3" id="KW-0804">Transcription</keyword>
<keyword evidence="6" id="KW-1185">Reference proteome</keyword>
<sequence length="108" mass="11353">MRVRCGPAEALLALGLLRHAATAVLRFPHAPAIVGFADIDVTATTAMPLTSIRQPRQEPGRTAAHLVLDEGTNPDHVHEQATFVPALLARASTPRLALPALSGLQIGP</sequence>
<dbReference type="Proteomes" id="UP000676967">
    <property type="component" value="Chromosome"/>
</dbReference>
<dbReference type="InterPro" id="IPR028082">
    <property type="entry name" value="Peripla_BP_I"/>
</dbReference>
<dbReference type="EMBL" id="AP023356">
    <property type="protein sequence ID" value="BCJ46763.1"/>
    <property type="molecule type" value="Genomic_DNA"/>
</dbReference>
<feature type="domain" description="Transcriptional regulator LacI/GalR-like sensor" evidence="4">
    <location>
        <begin position="12"/>
        <end position="93"/>
    </location>
</feature>
<evidence type="ECO:0000256" key="2">
    <source>
        <dbReference type="ARBA" id="ARBA00023125"/>
    </source>
</evidence>
<evidence type="ECO:0000256" key="3">
    <source>
        <dbReference type="ARBA" id="ARBA00023163"/>
    </source>
</evidence>
<dbReference type="Gene3D" id="3.40.50.2300">
    <property type="match status" value="1"/>
</dbReference>
<keyword evidence="1" id="KW-0805">Transcription regulation</keyword>
<dbReference type="InterPro" id="IPR046335">
    <property type="entry name" value="LacI/GalR-like_sensor"/>
</dbReference>
<dbReference type="RefSeq" id="WP_229830272.1">
    <property type="nucleotide sequence ID" value="NZ_AP023356.1"/>
</dbReference>
<reference evidence="5 6" key="1">
    <citation type="submission" date="2020-08" db="EMBL/GenBank/DDBJ databases">
        <title>Whole genome shotgun sequence of Actinoplanes ianthinogenes NBRC 13996.</title>
        <authorList>
            <person name="Komaki H."/>
            <person name="Tamura T."/>
        </authorList>
    </citation>
    <scope>NUCLEOTIDE SEQUENCE [LARGE SCALE GENOMIC DNA]</scope>
    <source>
        <strain evidence="5 6">NBRC 13996</strain>
    </source>
</reference>
<proteinExistence type="predicted"/>
<gene>
    <name evidence="5" type="ORF">Aiant_74200</name>
</gene>
<evidence type="ECO:0000259" key="4">
    <source>
        <dbReference type="Pfam" id="PF13377"/>
    </source>
</evidence>